<feature type="signal peptide" evidence="2">
    <location>
        <begin position="1"/>
        <end position="25"/>
    </location>
</feature>
<gene>
    <name evidence="3" type="ORF">CBE89_12815</name>
</gene>
<dbReference type="EMBL" id="CP021252">
    <property type="protein sequence ID" value="ART22265.1"/>
    <property type="molecule type" value="Genomic_DNA"/>
</dbReference>
<protein>
    <recommendedName>
        <fullName evidence="5">Secreted protein</fullName>
    </recommendedName>
</protein>
<reference evidence="3 4" key="1">
    <citation type="submission" date="2017-05" db="EMBL/GenBank/DDBJ databases">
        <title>Complete genome sequence of Corynebacterium striatum KC-Na-1 isolated from Neophocaena asiaeorientalis in Korea.</title>
        <authorList>
            <person name="Kim J.H."/>
            <person name="Lee K."/>
        </authorList>
    </citation>
    <scope>NUCLEOTIDE SEQUENCE [LARGE SCALE GENOMIC DNA]</scope>
    <source>
        <strain evidence="3 4">KC-Na-01</strain>
    </source>
</reference>
<proteinExistence type="predicted"/>
<evidence type="ECO:0008006" key="5">
    <source>
        <dbReference type="Google" id="ProtNLM"/>
    </source>
</evidence>
<dbReference type="RefSeq" id="WP_086892243.1">
    <property type="nucleotide sequence ID" value="NZ_CP021252.1"/>
</dbReference>
<dbReference type="AlphaFoldDB" id="A0A2Z2J3X3"/>
<name>A0A2Z2J3X3_CORST</name>
<feature type="chain" id="PRO_5039493732" description="Secreted protein" evidence="2">
    <location>
        <begin position="26"/>
        <end position="174"/>
    </location>
</feature>
<evidence type="ECO:0000313" key="3">
    <source>
        <dbReference type="EMBL" id="ART22265.1"/>
    </source>
</evidence>
<evidence type="ECO:0000256" key="2">
    <source>
        <dbReference type="SAM" id="SignalP"/>
    </source>
</evidence>
<feature type="compositionally biased region" description="Polar residues" evidence="1">
    <location>
        <begin position="81"/>
        <end position="93"/>
    </location>
</feature>
<dbReference type="Proteomes" id="UP000250197">
    <property type="component" value="Chromosome"/>
</dbReference>
<dbReference type="KEGG" id="cstr:CBE89_12815"/>
<keyword evidence="2" id="KW-0732">Signal</keyword>
<sequence>MKRSLLILPLAVLLPLTACSPKDTAESEPQFAAAESHTAAQETATSETPTTTSSKAEDQPAPTTKTVTATVEAEKPAADTPQAQSKGSCSVDNFKSERNTSNNLIVLDCDGTWAEVGVKQTDHIGWFYWDGQKWKGEPSIGTTSSGMQGPCYDVEGMKARGLSDTMAVHAQACV</sequence>
<feature type="region of interest" description="Disordered" evidence="1">
    <location>
        <begin position="22"/>
        <end position="93"/>
    </location>
</feature>
<organism evidence="3 4">
    <name type="scientific">Corynebacterium striatum</name>
    <dbReference type="NCBI Taxonomy" id="43770"/>
    <lineage>
        <taxon>Bacteria</taxon>
        <taxon>Bacillati</taxon>
        <taxon>Actinomycetota</taxon>
        <taxon>Actinomycetes</taxon>
        <taxon>Mycobacteriales</taxon>
        <taxon>Corynebacteriaceae</taxon>
        <taxon>Corynebacterium</taxon>
    </lineage>
</organism>
<evidence type="ECO:0000256" key="1">
    <source>
        <dbReference type="SAM" id="MobiDB-lite"/>
    </source>
</evidence>
<evidence type="ECO:0000313" key="4">
    <source>
        <dbReference type="Proteomes" id="UP000250197"/>
    </source>
</evidence>
<feature type="compositionally biased region" description="Low complexity" evidence="1">
    <location>
        <begin position="32"/>
        <end position="54"/>
    </location>
</feature>
<accession>A0A2Z2J3X3</accession>